<evidence type="ECO:0000313" key="1">
    <source>
        <dbReference type="EMBL" id="AOA58409.1"/>
    </source>
</evidence>
<gene>
    <name evidence="1" type="ORF">BFG52_08610</name>
</gene>
<keyword evidence="2" id="KW-1185">Reference proteome</keyword>
<dbReference type="AlphaFoldDB" id="A0A1B2LZS8"/>
<dbReference type="Proteomes" id="UP000093391">
    <property type="component" value="Chromosome"/>
</dbReference>
<organism evidence="1 2">
    <name type="scientific">Acinetobacter larvae</name>
    <dbReference type="NCBI Taxonomy" id="1789224"/>
    <lineage>
        <taxon>Bacteria</taxon>
        <taxon>Pseudomonadati</taxon>
        <taxon>Pseudomonadota</taxon>
        <taxon>Gammaproteobacteria</taxon>
        <taxon>Moraxellales</taxon>
        <taxon>Moraxellaceae</taxon>
        <taxon>Acinetobacter</taxon>
    </lineage>
</organism>
<sequence>MYYLYASVSFYFALAVISICGVVYSAPLFNTDDAGIVDQGQCQIELDQAFYKQQQRAAHLTPACQLIHGVELALPVAYEDDLQQYAIAAKVPFLQTDYFAIAASVEWQPKQTDQERQWRFNIPLSWYASERWQFDVNIGQQRFADGHENTWAVASHYQFNALHQLSLEFFQNESQHRQSQLLYQYQAIPEKVALFTSFGVPIQNSHDSAWLGVGLSWLMAK</sequence>
<accession>A0A1B2LZS8</accession>
<dbReference type="OrthoDB" id="6689921at2"/>
<dbReference type="KEGG" id="ala:BFG52_08610"/>
<dbReference type="RefSeq" id="WP_067554782.1">
    <property type="nucleotide sequence ID" value="NZ_CP016895.1"/>
</dbReference>
<dbReference type="EMBL" id="CP016895">
    <property type="protein sequence ID" value="AOA58409.1"/>
    <property type="molecule type" value="Genomic_DNA"/>
</dbReference>
<name>A0A1B2LZS8_9GAMM</name>
<protein>
    <submittedName>
        <fullName evidence="1">Uncharacterized protein</fullName>
    </submittedName>
</protein>
<reference evidence="1 2" key="1">
    <citation type="submission" date="2016-08" db="EMBL/GenBank/DDBJ databases">
        <authorList>
            <person name="Seilhamer J.J."/>
        </authorList>
    </citation>
    <scope>NUCLEOTIDE SEQUENCE [LARGE SCALE GENOMIC DNA]</scope>
    <source>
        <strain evidence="1 2">BRTC-1</strain>
    </source>
</reference>
<evidence type="ECO:0000313" key="2">
    <source>
        <dbReference type="Proteomes" id="UP000093391"/>
    </source>
</evidence>
<dbReference type="STRING" id="1789224.BFG52_08610"/>
<proteinExistence type="predicted"/>